<evidence type="ECO:0000313" key="9">
    <source>
        <dbReference type="EMBL" id="MBS7526013.1"/>
    </source>
</evidence>
<evidence type="ECO:0000256" key="6">
    <source>
        <dbReference type="RuleBase" id="RU000384"/>
    </source>
</evidence>
<evidence type="ECO:0000256" key="1">
    <source>
        <dbReference type="ARBA" id="ARBA00009897"/>
    </source>
</evidence>
<evidence type="ECO:0000313" key="10">
    <source>
        <dbReference type="Proteomes" id="UP000746471"/>
    </source>
</evidence>
<sequence length="431" mass="48702">MKYTAKEVLQFTRENDVKFIRLAFSDIYGALRNLSIMPTELEKAFDQGIVFDATAISGFDRTAGSLVLKPDPTTLSILPWRPTQGRVIRMFCHIYHEDGTPFSGDFRRQLIGAIDELSSLGLRASIGLECEFYLFELDDKGYATTTPHDRAGYFDIAPRDRGENVRRDICLTLETMGLLPETSHHERGPGQHEISLKYVSPLDAADQFLTFKSVVKMVAERNGLHASFMPKPLKAEHGNGMHINLSLYRSNENLYNANTSQQVLAFTHGVLNQLPALSLFTNPLTNSYSRLRAQHSKKLVEPDERAWLRLLTGHGDASRIELRSPDPTLNPYIVFTLMLRAGIAALETSSETGYSYQPISAEMRNKTLDLIPTSLKAAIQIAEQSSFLSKTIPYLFLEDYFDVKRNECMLVEESTDHYVQEISHYFDTSIT</sequence>
<gene>
    <name evidence="9" type="ORF">KHM83_04880</name>
</gene>
<protein>
    <submittedName>
        <fullName evidence="9">Glutamine synthetase</fullName>
    </submittedName>
</protein>
<dbReference type="Pfam" id="PF03951">
    <property type="entry name" value="Gln-synt_N"/>
    <property type="match status" value="1"/>
</dbReference>
<dbReference type="PROSITE" id="PS51986">
    <property type="entry name" value="GS_BETA_GRASP"/>
    <property type="match status" value="1"/>
</dbReference>
<keyword evidence="4" id="KW-0067">ATP-binding</keyword>
<dbReference type="InterPro" id="IPR014746">
    <property type="entry name" value="Gln_synth/guanido_kin_cat_dom"/>
</dbReference>
<proteinExistence type="inferred from homology"/>
<evidence type="ECO:0000256" key="3">
    <source>
        <dbReference type="ARBA" id="ARBA00022741"/>
    </source>
</evidence>
<dbReference type="Gene3D" id="3.30.590.10">
    <property type="entry name" value="Glutamine synthetase/guanido kinase, catalytic domain"/>
    <property type="match status" value="1"/>
</dbReference>
<keyword evidence="10" id="KW-1185">Reference proteome</keyword>
<dbReference type="EMBL" id="JAHBCL010000006">
    <property type="protein sequence ID" value="MBS7526013.1"/>
    <property type="molecule type" value="Genomic_DNA"/>
</dbReference>
<name>A0ABS5PLH1_9FIRM</name>
<keyword evidence="2" id="KW-0436">Ligase</keyword>
<dbReference type="SUPFAM" id="SSF55931">
    <property type="entry name" value="Glutamine synthetase/guanido kinase"/>
    <property type="match status" value="1"/>
</dbReference>
<comment type="caution">
    <text evidence="9">The sequence shown here is derived from an EMBL/GenBank/DDBJ whole genome shotgun (WGS) entry which is preliminary data.</text>
</comment>
<evidence type="ECO:0000256" key="4">
    <source>
        <dbReference type="ARBA" id="ARBA00022840"/>
    </source>
</evidence>
<dbReference type="InterPro" id="IPR036651">
    <property type="entry name" value="Gln_synt_N_sf"/>
</dbReference>
<dbReference type="RefSeq" id="WP_213235797.1">
    <property type="nucleotide sequence ID" value="NZ_JAHBCL010000006.1"/>
</dbReference>
<dbReference type="SMART" id="SM01230">
    <property type="entry name" value="Gln-synt_C"/>
    <property type="match status" value="1"/>
</dbReference>
<dbReference type="PANTHER" id="PTHR43785">
    <property type="entry name" value="GAMMA-GLUTAMYLPUTRESCINE SYNTHETASE"/>
    <property type="match status" value="1"/>
</dbReference>
<evidence type="ECO:0000259" key="8">
    <source>
        <dbReference type="PROSITE" id="PS51987"/>
    </source>
</evidence>
<keyword evidence="3" id="KW-0547">Nucleotide-binding</keyword>
<dbReference type="InterPro" id="IPR008146">
    <property type="entry name" value="Gln_synth_cat_dom"/>
</dbReference>
<dbReference type="InterPro" id="IPR008147">
    <property type="entry name" value="Gln_synt_N"/>
</dbReference>
<dbReference type="SUPFAM" id="SSF54368">
    <property type="entry name" value="Glutamine synthetase, N-terminal domain"/>
    <property type="match status" value="1"/>
</dbReference>
<evidence type="ECO:0000256" key="5">
    <source>
        <dbReference type="PROSITE-ProRule" id="PRU01330"/>
    </source>
</evidence>
<comment type="similarity">
    <text evidence="1 5 6">Belongs to the glutamine synthetase family.</text>
</comment>
<feature type="domain" description="GS beta-grasp" evidence="7">
    <location>
        <begin position="15"/>
        <end position="99"/>
    </location>
</feature>
<evidence type="ECO:0000259" key="7">
    <source>
        <dbReference type="PROSITE" id="PS51986"/>
    </source>
</evidence>
<dbReference type="Gene3D" id="3.10.20.70">
    <property type="entry name" value="Glutamine synthetase, N-terminal domain"/>
    <property type="match status" value="1"/>
</dbReference>
<reference evidence="9 10" key="1">
    <citation type="submission" date="2021-05" db="EMBL/GenBank/DDBJ databases">
        <title>Fusibacter ferrireducens sp. nov., an anaerobic, sulfur- and Fe-reducing bacterium isolated from the mangrove sediment.</title>
        <authorList>
            <person name="Qiu D."/>
        </authorList>
    </citation>
    <scope>NUCLEOTIDE SEQUENCE [LARGE SCALE GENOMIC DNA]</scope>
    <source>
        <strain evidence="9 10">DSM 12116</strain>
    </source>
</reference>
<dbReference type="Pfam" id="PF00120">
    <property type="entry name" value="Gln-synt_C"/>
    <property type="match status" value="1"/>
</dbReference>
<dbReference type="Proteomes" id="UP000746471">
    <property type="component" value="Unassembled WGS sequence"/>
</dbReference>
<organism evidence="9 10">
    <name type="scientific">Fusibacter paucivorans</name>
    <dbReference type="NCBI Taxonomy" id="76009"/>
    <lineage>
        <taxon>Bacteria</taxon>
        <taxon>Bacillati</taxon>
        <taxon>Bacillota</taxon>
        <taxon>Clostridia</taxon>
        <taxon>Eubacteriales</taxon>
        <taxon>Eubacteriales Family XII. Incertae Sedis</taxon>
        <taxon>Fusibacter</taxon>
    </lineage>
</organism>
<feature type="domain" description="GS catalytic" evidence="8">
    <location>
        <begin position="106"/>
        <end position="431"/>
    </location>
</feature>
<dbReference type="PANTHER" id="PTHR43785:SF12">
    <property type="entry name" value="TYPE-1 GLUTAMINE SYNTHETASE 2"/>
    <property type="match status" value="1"/>
</dbReference>
<dbReference type="PROSITE" id="PS51987">
    <property type="entry name" value="GS_CATALYTIC"/>
    <property type="match status" value="1"/>
</dbReference>
<accession>A0ABS5PLH1</accession>
<evidence type="ECO:0000256" key="2">
    <source>
        <dbReference type="ARBA" id="ARBA00022598"/>
    </source>
</evidence>